<dbReference type="EMBL" id="JPLA01000017">
    <property type="protein sequence ID" value="KLD64451.1"/>
    <property type="molecule type" value="Genomic_DNA"/>
</dbReference>
<evidence type="ECO:0000256" key="4">
    <source>
        <dbReference type="ARBA" id="ARBA00023002"/>
    </source>
</evidence>
<evidence type="ECO:0000313" key="7">
    <source>
        <dbReference type="EMBL" id="KLD64451.1"/>
    </source>
</evidence>
<keyword evidence="2" id="KW-0285">Flavoprotein</keyword>
<comment type="caution">
    <text evidence="7">The sequence shown here is derived from an EMBL/GenBank/DDBJ whole genome shotgun (WGS) entry which is preliminary data.</text>
</comment>
<gene>
    <name evidence="7" type="ORF">Y882_07160</name>
</gene>
<evidence type="ECO:0000259" key="5">
    <source>
        <dbReference type="Pfam" id="PF00732"/>
    </source>
</evidence>
<dbReference type="Gene3D" id="3.50.50.60">
    <property type="entry name" value="FAD/NAD(P)-binding domain"/>
    <property type="match status" value="1"/>
</dbReference>
<feature type="domain" description="Glucose-methanol-choline oxidoreductase C-terminal" evidence="6">
    <location>
        <begin position="452"/>
        <end position="566"/>
    </location>
</feature>
<evidence type="ECO:0000256" key="3">
    <source>
        <dbReference type="ARBA" id="ARBA00022827"/>
    </source>
</evidence>
<dbReference type="PATRIC" id="fig|1440762.4.peg.806"/>
<evidence type="ECO:0000313" key="8">
    <source>
        <dbReference type="Proteomes" id="UP000035481"/>
    </source>
</evidence>
<evidence type="ECO:0000259" key="6">
    <source>
        <dbReference type="Pfam" id="PF05199"/>
    </source>
</evidence>
<organism evidence="7 8">
    <name type="scientific">Dyella japonica DSM 16301</name>
    <dbReference type="NCBI Taxonomy" id="1440762"/>
    <lineage>
        <taxon>Bacteria</taxon>
        <taxon>Pseudomonadati</taxon>
        <taxon>Pseudomonadota</taxon>
        <taxon>Gammaproteobacteria</taxon>
        <taxon>Lysobacterales</taxon>
        <taxon>Rhodanobacteraceae</taxon>
        <taxon>Dyella</taxon>
    </lineage>
</organism>
<sequence>MTRMKPVDVVLVGFGWTGAIIGMELVDTGLKILALERGAYRDTSPDFTYPHNADELAYGIRGELFQPLARETVTIRHNLNETAVPYRQYGSFLLGNNVGGAGIHWNGQHYRPSPEDLEFHSHISKRYGQKFMPEDMQIQDYGVTYDELEPFLDQFEYLCGTSGRAGNLNGEIKDGGNPFEGVRKREYPNPPVADNYGAKLFADAARSKGYKPFPQPSSNASRPYTNPHGVRLGPCNLCGYCERFGCFMYSKASPQTTILPVLMRKPNFELRTNSHVIKINLDSSGKRATGVTYIDAQGQQVEQPADLVIVSAFQMHNVRLMLMSGIGAPYDPKTGKGVIGKNYAYQMMSNVNVFFDKDVAINPFIGAGSGGNQIIDEFNSDHFDHGPHGFVGGGYILGGQTGGRPIQQLLVPPGTPAWGEKWKRAAKDSYLHTTGVQSHGSVMAYRDRYLDLDPTYKDAFGLPLLRITFDWHDNEYKMTQFLTDRAQEIADAMKPRQTSQTIRKPGGHYDVRQYQTTHTTGGVIQGTSPETSALNRFQQNWDVHNVFVTGASAFPQNLGYNPTGLIGGLTYMSVKAIRETYLKNPGPLVQA</sequence>
<proteinExistence type="inferred from homology"/>
<dbReference type="InterPro" id="IPR036188">
    <property type="entry name" value="FAD/NAD-bd_sf"/>
</dbReference>
<dbReference type="PANTHER" id="PTHR46056:SF12">
    <property type="entry name" value="LONG-CHAIN-ALCOHOL OXIDASE"/>
    <property type="match status" value="1"/>
</dbReference>
<dbReference type="RefSeq" id="WP_046971190.1">
    <property type="nucleotide sequence ID" value="NZ_JPLA01000017.1"/>
</dbReference>
<dbReference type="GO" id="GO:0050660">
    <property type="term" value="F:flavin adenine dinucleotide binding"/>
    <property type="evidence" value="ECO:0007669"/>
    <property type="project" value="InterPro"/>
</dbReference>
<dbReference type="AlphaFoldDB" id="A0A0G9H4M1"/>
<dbReference type="Pfam" id="PF05199">
    <property type="entry name" value="GMC_oxred_C"/>
    <property type="match status" value="1"/>
</dbReference>
<protein>
    <submittedName>
        <fullName evidence="7">GMC family oxidoreductase</fullName>
    </submittedName>
</protein>
<dbReference type="SUPFAM" id="SSF54373">
    <property type="entry name" value="FAD-linked reductases, C-terminal domain"/>
    <property type="match status" value="1"/>
</dbReference>
<dbReference type="GO" id="GO:0016614">
    <property type="term" value="F:oxidoreductase activity, acting on CH-OH group of donors"/>
    <property type="evidence" value="ECO:0007669"/>
    <property type="project" value="InterPro"/>
</dbReference>
<dbReference type="PANTHER" id="PTHR46056">
    <property type="entry name" value="LONG-CHAIN-ALCOHOL OXIDASE"/>
    <property type="match status" value="1"/>
</dbReference>
<reference evidence="7 8" key="1">
    <citation type="journal article" date="2015" name="Antonie Van Leeuwenhoek">
        <title>A phylogenomic and molecular marker based taxonomic framework for the order Xanthomonadales: proposal to transfer the families Algiphilaceae and Solimonadaceae to the order Nevskiales ord. nov. and to create a new family within the order Xanthomonadales, the family Rhodanobacteraceae fam. nov., containing the genus Rhodanobacter and its closest relatives.</title>
        <authorList>
            <person name="Naushad S."/>
            <person name="Adeolu M."/>
            <person name="Wong S."/>
            <person name="Sohail M."/>
            <person name="Schellhorn H.E."/>
            <person name="Gupta R.S."/>
        </authorList>
    </citation>
    <scope>NUCLEOTIDE SEQUENCE [LARGE SCALE GENOMIC DNA]</scope>
    <source>
        <strain evidence="7 8">DSM 16301</strain>
    </source>
</reference>
<comment type="similarity">
    <text evidence="1">Belongs to the GMC oxidoreductase family.</text>
</comment>
<dbReference type="Pfam" id="PF00732">
    <property type="entry name" value="GMC_oxred_N"/>
    <property type="match status" value="1"/>
</dbReference>
<dbReference type="Proteomes" id="UP000035481">
    <property type="component" value="Unassembled WGS sequence"/>
</dbReference>
<evidence type="ECO:0000256" key="1">
    <source>
        <dbReference type="ARBA" id="ARBA00010790"/>
    </source>
</evidence>
<dbReference type="STRING" id="1440762.Y882_07160"/>
<feature type="domain" description="Glucose-methanol-choline oxidoreductase N-terminal" evidence="5">
    <location>
        <begin position="234"/>
        <end position="344"/>
    </location>
</feature>
<dbReference type="OrthoDB" id="9787779at2"/>
<name>A0A0G9H4M1_9GAMM</name>
<keyword evidence="3" id="KW-0274">FAD</keyword>
<dbReference type="InterPro" id="IPR000172">
    <property type="entry name" value="GMC_OxRdtase_N"/>
</dbReference>
<keyword evidence="4" id="KW-0560">Oxidoreductase</keyword>
<dbReference type="SUPFAM" id="SSF51905">
    <property type="entry name" value="FAD/NAD(P)-binding domain"/>
    <property type="match status" value="1"/>
</dbReference>
<accession>A0A0G9H4M1</accession>
<evidence type="ECO:0000256" key="2">
    <source>
        <dbReference type="ARBA" id="ARBA00022630"/>
    </source>
</evidence>
<dbReference type="InterPro" id="IPR007867">
    <property type="entry name" value="GMC_OxRtase_C"/>
</dbReference>